<organism evidence="2 3">
    <name type="scientific">Phaseolus vulgaris</name>
    <name type="common">Kidney bean</name>
    <name type="synonym">French bean</name>
    <dbReference type="NCBI Taxonomy" id="3885"/>
    <lineage>
        <taxon>Eukaryota</taxon>
        <taxon>Viridiplantae</taxon>
        <taxon>Streptophyta</taxon>
        <taxon>Embryophyta</taxon>
        <taxon>Tracheophyta</taxon>
        <taxon>Spermatophyta</taxon>
        <taxon>Magnoliopsida</taxon>
        <taxon>eudicotyledons</taxon>
        <taxon>Gunneridae</taxon>
        <taxon>Pentapetalae</taxon>
        <taxon>rosids</taxon>
        <taxon>fabids</taxon>
        <taxon>Fabales</taxon>
        <taxon>Fabaceae</taxon>
        <taxon>Papilionoideae</taxon>
        <taxon>50 kb inversion clade</taxon>
        <taxon>NPAAA clade</taxon>
        <taxon>indigoferoid/millettioid clade</taxon>
        <taxon>Phaseoleae</taxon>
        <taxon>Phaseolus</taxon>
    </lineage>
</organism>
<dbReference type="Gramene" id="ESW13094">
    <property type="protein sequence ID" value="ESW13094"/>
    <property type="gene ID" value="PHAVU_008G167500g"/>
</dbReference>
<protein>
    <submittedName>
        <fullName evidence="2">Uncharacterized protein</fullName>
    </submittedName>
</protein>
<keyword evidence="3" id="KW-1185">Reference proteome</keyword>
<dbReference type="PhylomeDB" id="V7B5I8"/>
<accession>V7B5I8</accession>
<proteinExistence type="predicted"/>
<sequence length="349" mass="39860">MAFQPETEPGSSPKSISTTNKKTYDEMSISELVSVLRVAFQMKDFDKVEEELVNREAKHRAEIGSLRKKIEQERLDSIEAEERLKMREEQCEKGKRAQENYEQLLKVVKKSGLVENITIEELRTKNVALEREICELKEFKKKILDEGKSVVELSAKIRVLEEEKVRDKSALDSLSMKNIELEEAVRKSLTVIEGLRTENGKLTDEKNELNLEDVFAVQDEEDVGDHELENDTGEPVSFQRNEDTHYTVDAGTAQSPNKGNKDEAVGALGVKFKLEKVNMDLGGDDDARCTSQRLHGEKAISQIIAEHEHLKRRAKELGEKVISQIIAENEHLKRRARRWLVKKPSKPLN</sequence>
<dbReference type="AlphaFoldDB" id="V7B5I8"/>
<reference evidence="3" key="1">
    <citation type="journal article" date="2014" name="Nat. Genet.">
        <title>A reference genome for common bean and genome-wide analysis of dual domestications.</title>
        <authorList>
            <person name="Schmutz J."/>
            <person name="McClean P.E."/>
            <person name="Mamidi S."/>
            <person name="Wu G.A."/>
            <person name="Cannon S.B."/>
            <person name="Grimwood J."/>
            <person name="Jenkins J."/>
            <person name="Shu S."/>
            <person name="Song Q."/>
            <person name="Chavarro C."/>
            <person name="Torres-Torres M."/>
            <person name="Geffroy V."/>
            <person name="Moghaddam S.M."/>
            <person name="Gao D."/>
            <person name="Abernathy B."/>
            <person name="Barry K."/>
            <person name="Blair M."/>
            <person name="Brick M.A."/>
            <person name="Chovatia M."/>
            <person name="Gepts P."/>
            <person name="Goodstein D.M."/>
            <person name="Gonzales M."/>
            <person name="Hellsten U."/>
            <person name="Hyten D.L."/>
            <person name="Jia G."/>
            <person name="Kelly J.D."/>
            <person name="Kudrna D."/>
            <person name="Lee R."/>
            <person name="Richard M.M."/>
            <person name="Miklas P.N."/>
            <person name="Osorno J.M."/>
            <person name="Rodrigues J."/>
            <person name="Thareau V."/>
            <person name="Urrea C.A."/>
            <person name="Wang M."/>
            <person name="Yu Y."/>
            <person name="Zhang M."/>
            <person name="Wing R.A."/>
            <person name="Cregan P.B."/>
            <person name="Rokhsar D.S."/>
            <person name="Jackson S.A."/>
        </authorList>
    </citation>
    <scope>NUCLEOTIDE SEQUENCE [LARGE SCALE GENOMIC DNA]</scope>
    <source>
        <strain evidence="3">cv. G19833</strain>
    </source>
</reference>
<evidence type="ECO:0000313" key="3">
    <source>
        <dbReference type="Proteomes" id="UP000000226"/>
    </source>
</evidence>
<dbReference type="STRING" id="3885.V7B5I8"/>
<dbReference type="EMBL" id="CM002295">
    <property type="protein sequence ID" value="ESW13094.1"/>
    <property type="molecule type" value="Genomic_DNA"/>
</dbReference>
<dbReference type="SMR" id="V7B5I8"/>
<feature type="compositionally biased region" description="Polar residues" evidence="1">
    <location>
        <begin position="9"/>
        <end position="21"/>
    </location>
</feature>
<evidence type="ECO:0000256" key="1">
    <source>
        <dbReference type="SAM" id="MobiDB-lite"/>
    </source>
</evidence>
<dbReference type="OrthoDB" id="1423221at2759"/>
<name>V7B5I8_PHAVU</name>
<evidence type="ECO:0000313" key="2">
    <source>
        <dbReference type="EMBL" id="ESW13094.1"/>
    </source>
</evidence>
<feature type="region of interest" description="Disordered" evidence="1">
    <location>
        <begin position="1"/>
        <end position="23"/>
    </location>
</feature>
<dbReference type="OMA" id="NEDTHYT"/>
<gene>
    <name evidence="2" type="ORF">PHAVU_008G167500g</name>
</gene>
<dbReference type="Proteomes" id="UP000000226">
    <property type="component" value="Chromosome 8"/>
</dbReference>